<dbReference type="InParanoid" id="A0A165GUN4"/>
<gene>
    <name evidence="3" type="ORF">EXIGLDRAFT_719757</name>
</gene>
<dbReference type="AlphaFoldDB" id="A0A165GUN4"/>
<feature type="compositionally biased region" description="Polar residues" evidence="1">
    <location>
        <begin position="142"/>
        <end position="155"/>
    </location>
</feature>
<evidence type="ECO:0000313" key="3">
    <source>
        <dbReference type="EMBL" id="KZV91036.1"/>
    </source>
</evidence>
<dbReference type="OrthoDB" id="3365917at2759"/>
<accession>A0A165GUN4</accession>
<evidence type="ECO:0000256" key="2">
    <source>
        <dbReference type="SAM" id="Phobius"/>
    </source>
</evidence>
<keyword evidence="2" id="KW-1133">Transmembrane helix</keyword>
<protein>
    <submittedName>
        <fullName evidence="3">Uncharacterized protein</fullName>
    </submittedName>
</protein>
<organism evidence="3 4">
    <name type="scientific">Exidia glandulosa HHB12029</name>
    <dbReference type="NCBI Taxonomy" id="1314781"/>
    <lineage>
        <taxon>Eukaryota</taxon>
        <taxon>Fungi</taxon>
        <taxon>Dikarya</taxon>
        <taxon>Basidiomycota</taxon>
        <taxon>Agaricomycotina</taxon>
        <taxon>Agaricomycetes</taxon>
        <taxon>Auriculariales</taxon>
        <taxon>Exidiaceae</taxon>
        <taxon>Exidia</taxon>
    </lineage>
</organism>
<evidence type="ECO:0000256" key="1">
    <source>
        <dbReference type="SAM" id="MobiDB-lite"/>
    </source>
</evidence>
<dbReference type="STRING" id="1314781.A0A165GUN4"/>
<feature type="compositionally biased region" description="Low complexity" evidence="1">
    <location>
        <begin position="107"/>
        <end position="123"/>
    </location>
</feature>
<dbReference type="EMBL" id="KV426036">
    <property type="protein sequence ID" value="KZV91036.1"/>
    <property type="molecule type" value="Genomic_DNA"/>
</dbReference>
<feature type="compositionally biased region" description="Low complexity" evidence="1">
    <location>
        <begin position="131"/>
        <end position="141"/>
    </location>
</feature>
<sequence length="409" mass="41539">MVDSHTEPDVANRALARGPLHRLRRTASRHLHLYKAAHGRQPISLPNFPGRCAKVAVAAAVVRAALTQTRTRAHHVYVLFSAGISSGGSKGGTSSSGGIKSGGSSGSSGSSSSGGSSTPSRPIGGTGSTGSSGTSGSSSTSNRQPVSIPGQTGRSSVPYGGGGGSTTIISSGAFAGRQQGGGTRQQVYGTNVYGSGYPVGGVGRGVGGAGFPFYFWPLAWGGGLGYGAGYLHNHEYGNPNNSSRPGGQQYQVTIKSPATPQLTTYHLIADHDTVQSLMTSLTTNCTSISNKPLTSTQFNAQQGEPQPESVIQYYRASSVALTLEGYNNTAALLDDPAASKVAPTPLPSGIDQTFLQCLNATIGASVPLVDPNVAATTSSPAGGALVVVPVMGSLWVVALSIILLLRNAI</sequence>
<feature type="region of interest" description="Disordered" evidence="1">
    <location>
        <begin position="86"/>
        <end position="163"/>
    </location>
</feature>
<feature type="compositionally biased region" description="Gly residues" evidence="1">
    <location>
        <begin position="86"/>
        <end position="106"/>
    </location>
</feature>
<proteinExistence type="predicted"/>
<keyword evidence="2" id="KW-0472">Membrane</keyword>
<name>A0A165GUN4_EXIGL</name>
<dbReference type="Proteomes" id="UP000077266">
    <property type="component" value="Unassembled WGS sequence"/>
</dbReference>
<reference evidence="3 4" key="1">
    <citation type="journal article" date="2016" name="Mol. Biol. Evol.">
        <title>Comparative Genomics of Early-Diverging Mushroom-Forming Fungi Provides Insights into the Origins of Lignocellulose Decay Capabilities.</title>
        <authorList>
            <person name="Nagy L.G."/>
            <person name="Riley R."/>
            <person name="Tritt A."/>
            <person name="Adam C."/>
            <person name="Daum C."/>
            <person name="Floudas D."/>
            <person name="Sun H."/>
            <person name="Yadav J.S."/>
            <person name="Pangilinan J."/>
            <person name="Larsson K.H."/>
            <person name="Matsuura K."/>
            <person name="Barry K."/>
            <person name="Labutti K."/>
            <person name="Kuo R."/>
            <person name="Ohm R.A."/>
            <person name="Bhattacharya S.S."/>
            <person name="Shirouzu T."/>
            <person name="Yoshinaga Y."/>
            <person name="Martin F.M."/>
            <person name="Grigoriev I.V."/>
            <person name="Hibbett D.S."/>
        </authorList>
    </citation>
    <scope>NUCLEOTIDE SEQUENCE [LARGE SCALE GENOMIC DNA]</scope>
    <source>
        <strain evidence="3 4">HHB12029</strain>
    </source>
</reference>
<keyword evidence="4" id="KW-1185">Reference proteome</keyword>
<evidence type="ECO:0000313" key="4">
    <source>
        <dbReference type="Proteomes" id="UP000077266"/>
    </source>
</evidence>
<feature type="transmembrane region" description="Helical" evidence="2">
    <location>
        <begin position="381"/>
        <end position="405"/>
    </location>
</feature>
<keyword evidence="2" id="KW-0812">Transmembrane</keyword>